<protein>
    <submittedName>
        <fullName evidence="1">Uncharacterized protein</fullName>
    </submittedName>
</protein>
<keyword evidence="2" id="KW-1185">Reference proteome</keyword>
<reference evidence="1" key="1">
    <citation type="submission" date="2025-08" db="UniProtKB">
        <authorList>
            <consortium name="Ensembl"/>
        </authorList>
    </citation>
    <scope>IDENTIFICATION</scope>
</reference>
<dbReference type="AlphaFoldDB" id="A0A8C4UYM2"/>
<dbReference type="Proteomes" id="UP000694562">
    <property type="component" value="Unplaced"/>
</dbReference>
<sequence length="165" mass="16817">MPLLPLAWLGSGGSGCASPCITPPGAAGALSFCSKSCWCLSSSHEPGESQRRMNPWLHVSLSPSSHACRVPTCEHRGSTEMPLEDQLMPPCVPSSPAVPWGAEEATGRDGGCLGCKSLASWAASGELGELSPPLSVLVARACCLGGRRKSSGLGAGVSGCSLIQQ</sequence>
<evidence type="ECO:0000313" key="2">
    <source>
        <dbReference type="Proteomes" id="UP000694562"/>
    </source>
</evidence>
<accession>A0A8C4UYM2</accession>
<dbReference type="Ensembl" id="ENSFTIT00000020465.1">
    <property type="protein sequence ID" value="ENSFTIP00000019651.1"/>
    <property type="gene ID" value="ENSFTIG00000012858.1"/>
</dbReference>
<name>A0A8C4UYM2_FALTI</name>
<reference evidence="1" key="2">
    <citation type="submission" date="2025-09" db="UniProtKB">
        <authorList>
            <consortium name="Ensembl"/>
        </authorList>
    </citation>
    <scope>IDENTIFICATION</scope>
</reference>
<organism evidence="1 2">
    <name type="scientific">Falco tinnunculus</name>
    <name type="common">Common kestrel</name>
    <dbReference type="NCBI Taxonomy" id="100819"/>
    <lineage>
        <taxon>Eukaryota</taxon>
        <taxon>Metazoa</taxon>
        <taxon>Chordata</taxon>
        <taxon>Craniata</taxon>
        <taxon>Vertebrata</taxon>
        <taxon>Euteleostomi</taxon>
        <taxon>Archelosauria</taxon>
        <taxon>Archosauria</taxon>
        <taxon>Dinosauria</taxon>
        <taxon>Saurischia</taxon>
        <taxon>Theropoda</taxon>
        <taxon>Coelurosauria</taxon>
        <taxon>Aves</taxon>
        <taxon>Neognathae</taxon>
        <taxon>Neoaves</taxon>
        <taxon>Telluraves</taxon>
        <taxon>Australaves</taxon>
        <taxon>Falconiformes</taxon>
        <taxon>Falconidae</taxon>
        <taxon>Falco</taxon>
    </lineage>
</organism>
<evidence type="ECO:0000313" key="1">
    <source>
        <dbReference type="Ensembl" id="ENSFTIP00000019651.1"/>
    </source>
</evidence>
<proteinExistence type="predicted"/>